<protein>
    <recommendedName>
        <fullName evidence="8 9">Cell division protein FtsL</fullName>
    </recommendedName>
</protein>
<comment type="subunit">
    <text evidence="8">Part of a complex composed of FtsB, FtsL and FtsQ.</text>
</comment>
<dbReference type="NCBIfam" id="TIGR02209">
    <property type="entry name" value="ftsL_broad"/>
    <property type="match status" value="1"/>
</dbReference>
<comment type="function">
    <text evidence="8">Essential cell division protein. May link together the upstream cell division proteins, which are predominantly cytoplasmic, with the downstream cell division proteins, which are predominantly periplasmic.</text>
</comment>
<keyword evidence="6 8" id="KW-0472">Membrane</keyword>
<evidence type="ECO:0000313" key="11">
    <source>
        <dbReference type="Proteomes" id="UP001201273"/>
    </source>
</evidence>
<feature type="transmembrane region" description="Helical" evidence="8">
    <location>
        <begin position="20"/>
        <end position="39"/>
    </location>
</feature>
<keyword evidence="7 8" id="KW-0131">Cell cycle</keyword>
<dbReference type="Pfam" id="PF04999">
    <property type="entry name" value="FtsL"/>
    <property type="match status" value="1"/>
</dbReference>
<proteinExistence type="inferred from homology"/>
<evidence type="ECO:0000313" key="10">
    <source>
        <dbReference type="EMBL" id="MCE2596092.1"/>
    </source>
</evidence>
<name>A0ABS8WAQ7_9GAMM</name>
<dbReference type="HAMAP" id="MF_00910">
    <property type="entry name" value="FtsL"/>
    <property type="match status" value="1"/>
</dbReference>
<comment type="similarity">
    <text evidence="8">Belongs to the FtsL family.</text>
</comment>
<comment type="subcellular location">
    <subcellularLocation>
        <location evidence="8">Cell inner membrane</location>
        <topology evidence="8">Single-pass type II membrane protein</topology>
    </subcellularLocation>
    <subcellularLocation>
        <location evidence="1">Cell membrane</location>
        <topology evidence="1">Single-pass type II membrane protein</topology>
    </subcellularLocation>
    <text evidence="8">Localizes to the division septum where it forms a ring structure.</text>
</comment>
<dbReference type="InterPro" id="IPR011922">
    <property type="entry name" value="Cell_div_FtsL"/>
</dbReference>
<organism evidence="10 11">
    <name type="scientific">Motilimonas cestriensis</name>
    <dbReference type="NCBI Taxonomy" id="2742685"/>
    <lineage>
        <taxon>Bacteria</taxon>
        <taxon>Pseudomonadati</taxon>
        <taxon>Pseudomonadota</taxon>
        <taxon>Gammaproteobacteria</taxon>
        <taxon>Alteromonadales</taxon>
        <taxon>Alteromonadales genera incertae sedis</taxon>
        <taxon>Motilimonas</taxon>
    </lineage>
</organism>
<keyword evidence="3 8" id="KW-0132">Cell division</keyword>
<evidence type="ECO:0000256" key="9">
    <source>
        <dbReference type="NCBIfam" id="TIGR02209"/>
    </source>
</evidence>
<evidence type="ECO:0000256" key="2">
    <source>
        <dbReference type="ARBA" id="ARBA00022475"/>
    </source>
</evidence>
<evidence type="ECO:0000256" key="1">
    <source>
        <dbReference type="ARBA" id="ARBA00004401"/>
    </source>
</evidence>
<evidence type="ECO:0000256" key="5">
    <source>
        <dbReference type="ARBA" id="ARBA00022989"/>
    </source>
</evidence>
<dbReference type="RefSeq" id="WP_233053745.1">
    <property type="nucleotide sequence ID" value="NZ_JAIMJA010000015.1"/>
</dbReference>
<accession>A0ABS8WAQ7</accession>
<keyword evidence="8" id="KW-0997">Cell inner membrane</keyword>
<dbReference type="Proteomes" id="UP001201273">
    <property type="component" value="Unassembled WGS sequence"/>
</dbReference>
<sequence>MIFKPSLLQIVVSDLLKHKFTLLIAVAVVASAFSVILATHETRLMTAKREMLRGEKDNLDIEWRNLLLEQNALVEHSRIRRIANEQLNMHRATGKYEQVVELP</sequence>
<reference evidence="10 11" key="1">
    <citation type="journal article" date="2022" name="Environ. Microbiol. Rep.">
        <title>Eco-phylogenetic analyses reveal divergent evolution of vitamin B12 metabolism in the marine bacterial family 'Psychromonadaceae'.</title>
        <authorList>
            <person name="Jin X."/>
            <person name="Yang Y."/>
            <person name="Cao H."/>
            <person name="Gao B."/>
            <person name="Zhao Z."/>
        </authorList>
    </citation>
    <scope>NUCLEOTIDE SEQUENCE [LARGE SCALE GENOMIC DNA]</scope>
    <source>
        <strain evidence="10 11">MKS20</strain>
    </source>
</reference>
<keyword evidence="5 8" id="KW-1133">Transmembrane helix</keyword>
<keyword evidence="4 8" id="KW-0812">Transmembrane</keyword>
<evidence type="ECO:0000256" key="4">
    <source>
        <dbReference type="ARBA" id="ARBA00022692"/>
    </source>
</evidence>
<dbReference type="EMBL" id="JAIMJA010000015">
    <property type="protein sequence ID" value="MCE2596092.1"/>
    <property type="molecule type" value="Genomic_DNA"/>
</dbReference>
<dbReference type="GO" id="GO:0051301">
    <property type="term" value="P:cell division"/>
    <property type="evidence" value="ECO:0007669"/>
    <property type="project" value="UniProtKB-KW"/>
</dbReference>
<keyword evidence="2 8" id="KW-1003">Cell membrane</keyword>
<evidence type="ECO:0000256" key="6">
    <source>
        <dbReference type="ARBA" id="ARBA00023136"/>
    </source>
</evidence>
<dbReference type="PANTHER" id="PTHR37479:SF1">
    <property type="entry name" value="CELL DIVISION PROTEIN FTSL"/>
    <property type="match status" value="1"/>
</dbReference>
<evidence type="ECO:0000256" key="7">
    <source>
        <dbReference type="ARBA" id="ARBA00023306"/>
    </source>
</evidence>
<comment type="caution">
    <text evidence="10">The sequence shown here is derived from an EMBL/GenBank/DDBJ whole genome shotgun (WGS) entry which is preliminary data.</text>
</comment>
<evidence type="ECO:0000256" key="8">
    <source>
        <dbReference type="HAMAP-Rule" id="MF_00910"/>
    </source>
</evidence>
<gene>
    <name evidence="8 10" type="primary">ftsL</name>
    <name evidence="10" type="ORF">K6Y31_14865</name>
</gene>
<evidence type="ECO:0000256" key="3">
    <source>
        <dbReference type="ARBA" id="ARBA00022618"/>
    </source>
</evidence>
<dbReference type="PANTHER" id="PTHR37479">
    <property type="entry name" value="CELL DIVISION PROTEIN FTSL"/>
    <property type="match status" value="1"/>
</dbReference>
<keyword evidence="11" id="KW-1185">Reference proteome</keyword>